<organism evidence="1 2">
    <name type="scientific">Gossypium australe</name>
    <dbReference type="NCBI Taxonomy" id="47621"/>
    <lineage>
        <taxon>Eukaryota</taxon>
        <taxon>Viridiplantae</taxon>
        <taxon>Streptophyta</taxon>
        <taxon>Embryophyta</taxon>
        <taxon>Tracheophyta</taxon>
        <taxon>Spermatophyta</taxon>
        <taxon>Magnoliopsida</taxon>
        <taxon>eudicotyledons</taxon>
        <taxon>Gunneridae</taxon>
        <taxon>Pentapetalae</taxon>
        <taxon>rosids</taxon>
        <taxon>malvids</taxon>
        <taxon>Malvales</taxon>
        <taxon>Malvaceae</taxon>
        <taxon>Malvoideae</taxon>
        <taxon>Gossypium</taxon>
    </lineage>
</organism>
<dbReference type="EMBL" id="SMMG02000006">
    <property type="protein sequence ID" value="KAA3470171.1"/>
    <property type="molecule type" value="Genomic_DNA"/>
</dbReference>
<reference evidence="2" key="1">
    <citation type="journal article" date="2019" name="Plant Biotechnol. J.">
        <title>Genome sequencing of the Australian wild diploid species Gossypium australe highlights disease resistance and delayed gland morphogenesis.</title>
        <authorList>
            <person name="Cai Y."/>
            <person name="Cai X."/>
            <person name="Wang Q."/>
            <person name="Wang P."/>
            <person name="Zhang Y."/>
            <person name="Cai C."/>
            <person name="Xu Y."/>
            <person name="Wang K."/>
            <person name="Zhou Z."/>
            <person name="Wang C."/>
            <person name="Geng S."/>
            <person name="Li B."/>
            <person name="Dong Q."/>
            <person name="Hou Y."/>
            <person name="Wang H."/>
            <person name="Ai P."/>
            <person name="Liu Z."/>
            <person name="Yi F."/>
            <person name="Sun M."/>
            <person name="An G."/>
            <person name="Cheng J."/>
            <person name="Zhang Y."/>
            <person name="Shi Q."/>
            <person name="Xie Y."/>
            <person name="Shi X."/>
            <person name="Chang Y."/>
            <person name="Huang F."/>
            <person name="Chen Y."/>
            <person name="Hong S."/>
            <person name="Mi L."/>
            <person name="Sun Q."/>
            <person name="Zhang L."/>
            <person name="Zhou B."/>
            <person name="Peng R."/>
            <person name="Zhang X."/>
            <person name="Liu F."/>
        </authorList>
    </citation>
    <scope>NUCLEOTIDE SEQUENCE [LARGE SCALE GENOMIC DNA]</scope>
    <source>
        <strain evidence="2">cv. PA1801</strain>
    </source>
</reference>
<dbReference type="Proteomes" id="UP000325315">
    <property type="component" value="Unassembled WGS sequence"/>
</dbReference>
<gene>
    <name evidence="1" type="ORF">EPI10_015901</name>
</gene>
<dbReference type="AlphaFoldDB" id="A0A5B6VM33"/>
<evidence type="ECO:0000313" key="1">
    <source>
        <dbReference type="EMBL" id="KAA3470171.1"/>
    </source>
</evidence>
<sequence>MRAGDTKNFSLGSEGELLVMGRLYFPNEEDLRSSLETILPSSRKCKNVSKYEEFILVTGNEK</sequence>
<evidence type="ECO:0000313" key="2">
    <source>
        <dbReference type="Proteomes" id="UP000325315"/>
    </source>
</evidence>
<name>A0A5B6VM33_9ROSI</name>
<protein>
    <submittedName>
        <fullName evidence="1">Uncharacterized protein</fullName>
    </submittedName>
</protein>
<proteinExistence type="predicted"/>
<comment type="caution">
    <text evidence="1">The sequence shown here is derived from an EMBL/GenBank/DDBJ whole genome shotgun (WGS) entry which is preliminary data.</text>
</comment>
<keyword evidence="2" id="KW-1185">Reference proteome</keyword>
<accession>A0A5B6VM33</accession>